<comment type="caution">
    <text evidence="33">The sequence shown here is derived from an EMBL/GenBank/DDBJ whole genome shotgun (WGS) entry which is preliminary data.</text>
</comment>
<accession>A0ABC9XW29</accession>
<dbReference type="CDD" id="cd00033">
    <property type="entry name" value="CCP"/>
    <property type="match status" value="2"/>
</dbReference>
<evidence type="ECO:0000256" key="6">
    <source>
        <dbReference type="ARBA" id="ARBA00011934"/>
    </source>
</evidence>
<evidence type="ECO:0000259" key="31">
    <source>
        <dbReference type="PROSITE" id="PS50240"/>
    </source>
</evidence>
<evidence type="ECO:0000256" key="11">
    <source>
        <dbReference type="ARBA" id="ARBA00022670"/>
    </source>
</evidence>
<evidence type="ECO:0000256" key="13">
    <source>
        <dbReference type="ARBA" id="ARBA00022737"/>
    </source>
</evidence>
<evidence type="ECO:0000259" key="32">
    <source>
        <dbReference type="PROSITE" id="PS50923"/>
    </source>
</evidence>
<keyword evidence="17 27" id="KW-1015">Disulfide bond</keyword>
<dbReference type="SUPFAM" id="SSF57535">
    <property type="entry name" value="Complement control module/SCR domain"/>
    <property type="match status" value="2"/>
</dbReference>
<dbReference type="GO" id="GO:0004252">
    <property type="term" value="F:serine-type endopeptidase activity"/>
    <property type="evidence" value="ECO:0007669"/>
    <property type="project" value="UniProtKB-EC"/>
</dbReference>
<comment type="cofactor">
    <cofactor evidence="2">
        <name>Mn(2+)</name>
        <dbReference type="ChEBI" id="CHEBI:29035"/>
    </cofactor>
</comment>
<evidence type="ECO:0000259" key="30">
    <source>
        <dbReference type="PROSITE" id="PS50234"/>
    </source>
</evidence>
<feature type="active site" description="Charge relay system" evidence="26">
    <location>
        <position position="663"/>
    </location>
</feature>
<comment type="function">
    <text evidence="22">Serine protease component of the complement C3 and C5 convertase complexes of the alternative complement pathway. Following cleavage and activation by factor D (CFD), forms the C3 convertase together with complement C3b. As part of the C3 convertase, cleaves and activates C3 into C3a anaphylatoxin and C3b opsonin, the next components of the complement pathways. When an additional complement C3b molecule binds to the C3 convertase, forms the C5 convertase, which cleaves and activates C5 into C5a anaphylatoxin and C5b component of the membrane attack complex.</text>
</comment>
<evidence type="ECO:0000256" key="10">
    <source>
        <dbReference type="ARBA" id="ARBA00022659"/>
    </source>
</evidence>
<feature type="active site" description="Charge relay system" evidence="26">
    <location>
        <position position="489"/>
    </location>
</feature>
<evidence type="ECO:0000256" key="19">
    <source>
        <dbReference type="ARBA" id="ARBA00023180"/>
    </source>
</evidence>
<dbReference type="GO" id="GO:0006508">
    <property type="term" value="P:proteolysis"/>
    <property type="evidence" value="ECO:0007669"/>
    <property type="project" value="UniProtKB-KW"/>
</dbReference>
<evidence type="ECO:0000256" key="8">
    <source>
        <dbReference type="ARBA" id="ARBA00022525"/>
    </source>
</evidence>
<dbReference type="CDD" id="cd00190">
    <property type="entry name" value="Tryp_SPc"/>
    <property type="match status" value="1"/>
</dbReference>
<keyword evidence="14 28" id="KW-0378">Hydrolase</keyword>
<dbReference type="GO" id="GO:0009986">
    <property type="term" value="C:cell surface"/>
    <property type="evidence" value="ECO:0007669"/>
    <property type="project" value="UniProtKB-SubCell"/>
</dbReference>
<dbReference type="SMART" id="SM00032">
    <property type="entry name" value="CCP"/>
    <property type="match status" value="2"/>
</dbReference>
<dbReference type="Proteomes" id="UP001623348">
    <property type="component" value="Unassembled WGS sequence"/>
</dbReference>
<dbReference type="PROSITE" id="PS50923">
    <property type="entry name" value="SUSHI"/>
    <property type="match status" value="2"/>
</dbReference>
<keyword evidence="16" id="KW-0391">Immunity</keyword>
<dbReference type="InterPro" id="IPR009003">
    <property type="entry name" value="Peptidase_S1_PA"/>
</dbReference>
<evidence type="ECO:0000256" key="3">
    <source>
        <dbReference type="ARBA" id="ARBA00001946"/>
    </source>
</evidence>
<dbReference type="Pfam" id="PF00084">
    <property type="entry name" value="Sushi"/>
    <property type="match status" value="2"/>
</dbReference>
<dbReference type="SUPFAM" id="SSF53300">
    <property type="entry name" value="vWA-like"/>
    <property type="match status" value="1"/>
</dbReference>
<evidence type="ECO:0000256" key="16">
    <source>
        <dbReference type="ARBA" id="ARBA00022859"/>
    </source>
</evidence>
<proteinExistence type="predicted"/>
<evidence type="ECO:0000256" key="7">
    <source>
        <dbReference type="ARBA" id="ARBA00018671"/>
    </source>
</evidence>
<comment type="subcellular location">
    <subcellularLocation>
        <location evidence="4">Cell surface</location>
    </subcellularLocation>
    <subcellularLocation>
        <location evidence="5">Secreted</location>
    </subcellularLocation>
</comment>
<dbReference type="PANTHER" id="PTHR46393:SF1">
    <property type="entry name" value="COMPLEMENT FACTOR B"/>
    <property type="match status" value="1"/>
</dbReference>
<dbReference type="SMART" id="SM00020">
    <property type="entry name" value="Tryp_SPc"/>
    <property type="match status" value="1"/>
</dbReference>
<feature type="disulfide bond" evidence="27">
    <location>
        <begin position="89"/>
        <end position="116"/>
    </location>
</feature>
<keyword evidence="15 28" id="KW-0720">Serine protease</keyword>
<dbReference type="InterPro" id="IPR000436">
    <property type="entry name" value="Sushi_SCR_CCP_dom"/>
</dbReference>
<feature type="domain" description="Sushi" evidence="32">
    <location>
        <begin position="59"/>
        <end position="118"/>
    </location>
</feature>
<dbReference type="InterPro" id="IPR001254">
    <property type="entry name" value="Trypsin_dom"/>
</dbReference>
<dbReference type="Pfam" id="PF00089">
    <property type="entry name" value="Trypsin"/>
    <property type="match status" value="2"/>
</dbReference>
<dbReference type="Pfam" id="PF00092">
    <property type="entry name" value="VWA"/>
    <property type="match status" value="1"/>
</dbReference>
<dbReference type="InterPro" id="IPR011360">
    <property type="entry name" value="Compl_C2_B"/>
</dbReference>
<evidence type="ECO:0000256" key="9">
    <source>
        <dbReference type="ARBA" id="ARBA00022588"/>
    </source>
</evidence>
<evidence type="ECO:0000256" key="4">
    <source>
        <dbReference type="ARBA" id="ARBA00004241"/>
    </source>
</evidence>
<dbReference type="Gene3D" id="2.10.70.10">
    <property type="entry name" value="Complement Module, domain 1"/>
    <property type="match status" value="2"/>
</dbReference>
<evidence type="ECO:0000256" key="25">
    <source>
        <dbReference type="ARBA" id="ARBA00093582"/>
    </source>
</evidence>
<feature type="chain" id="PRO_5044883431" description="Complement factor B" evidence="29">
    <location>
        <begin position="18"/>
        <end position="725"/>
    </location>
</feature>
<comment type="function">
    <text evidence="23">Precursor of the catalytic component of the C3 and C5 convertase complexes of the alternative pathway of the complement system, a cascade of proteins that leads to phagocytosis and breakdown of pathogens and signaling that strengthens the adaptive immune system. The alternative complement pathway acts as an amplification loop that enhances other complement pathways (classical, lectin and GZMK) by promoting formation of additional C3 and C5 convertases. CFB is cleaved and activated by CFD to generate Ba and Bb chains; Bb chain constituting the catalytic component of the C3 and C5 convertases.</text>
</comment>
<keyword evidence="11 28" id="KW-0645">Protease</keyword>
<dbReference type="PIRSF" id="PIRSF001154">
    <property type="entry name" value="Compl_C2_B"/>
    <property type="match status" value="1"/>
</dbReference>
<evidence type="ECO:0000256" key="27">
    <source>
        <dbReference type="PROSITE-ProRule" id="PRU00302"/>
    </source>
</evidence>
<keyword evidence="34" id="KW-1185">Reference proteome</keyword>
<keyword evidence="10 27" id="KW-0768">Sushi</keyword>
<dbReference type="InterPro" id="IPR002035">
    <property type="entry name" value="VWF_A"/>
</dbReference>
<evidence type="ECO:0000256" key="29">
    <source>
        <dbReference type="SAM" id="SignalP"/>
    </source>
</evidence>
<feature type="domain" description="VWFA" evidence="30">
    <location>
        <begin position="226"/>
        <end position="431"/>
    </location>
</feature>
<name>A0ABC9XW29_GRUJA</name>
<feature type="signal peptide" evidence="29">
    <location>
        <begin position="1"/>
        <end position="17"/>
    </location>
</feature>
<feature type="active site" description="Charge relay system" evidence="26">
    <location>
        <position position="538"/>
    </location>
</feature>
<feature type="domain" description="Sushi" evidence="32">
    <location>
        <begin position="121"/>
        <end position="178"/>
    </location>
</feature>
<evidence type="ECO:0000256" key="23">
    <source>
        <dbReference type="ARBA" id="ARBA00093434"/>
    </source>
</evidence>
<evidence type="ECO:0000256" key="28">
    <source>
        <dbReference type="RuleBase" id="RU363034"/>
    </source>
</evidence>
<evidence type="ECO:0000256" key="17">
    <source>
        <dbReference type="ARBA" id="ARBA00023157"/>
    </source>
</evidence>
<dbReference type="InterPro" id="IPR035976">
    <property type="entry name" value="Sushi/SCR/CCP_sf"/>
</dbReference>
<feature type="domain" description="Peptidase S1" evidence="31">
    <location>
        <begin position="437"/>
        <end position="717"/>
    </location>
</feature>
<protein>
    <recommendedName>
        <fullName evidence="7">Complement factor B</fullName>
        <ecNumber evidence="6">3.4.21.47</ecNumber>
    </recommendedName>
    <alternativeName>
        <fullName evidence="20">C3/C5 convertase</fullName>
    </alternativeName>
</protein>
<keyword evidence="9" id="KW-0399">Innate immunity</keyword>
<keyword evidence="12 29" id="KW-0732">Signal</keyword>
<reference evidence="33 34" key="1">
    <citation type="submission" date="2024-06" db="EMBL/GenBank/DDBJ databases">
        <title>The draft genome of Grus japonensis, version 3.</title>
        <authorList>
            <person name="Nabeshima K."/>
            <person name="Suzuki S."/>
            <person name="Onuma M."/>
        </authorList>
    </citation>
    <scope>NUCLEOTIDE SEQUENCE [LARGE SCALE GENOMIC DNA]</scope>
    <source>
        <strain evidence="33 34">451A</strain>
    </source>
</reference>
<evidence type="ECO:0000256" key="20">
    <source>
        <dbReference type="ARBA" id="ARBA00029636"/>
    </source>
</evidence>
<evidence type="ECO:0000256" key="2">
    <source>
        <dbReference type="ARBA" id="ARBA00001936"/>
    </source>
</evidence>
<evidence type="ECO:0000256" key="21">
    <source>
        <dbReference type="ARBA" id="ARBA00093327"/>
    </source>
</evidence>
<keyword evidence="13" id="KW-0677">Repeat</keyword>
<dbReference type="InterPro" id="IPR001314">
    <property type="entry name" value="Peptidase_S1A"/>
</dbReference>
<dbReference type="SMART" id="SM00327">
    <property type="entry name" value="VWA"/>
    <property type="match status" value="1"/>
</dbReference>
<dbReference type="PROSITE" id="PS00134">
    <property type="entry name" value="TRYPSIN_HIS"/>
    <property type="match status" value="1"/>
</dbReference>
<dbReference type="PROSITE" id="PS00135">
    <property type="entry name" value="TRYPSIN_SER"/>
    <property type="match status" value="1"/>
</dbReference>
<evidence type="ECO:0000256" key="26">
    <source>
        <dbReference type="PIRSR" id="PIRSR001154-1"/>
    </source>
</evidence>
<organism evidence="33 34">
    <name type="scientific">Grus japonensis</name>
    <name type="common">Japanese crane</name>
    <name type="synonym">Red-crowned crane</name>
    <dbReference type="NCBI Taxonomy" id="30415"/>
    <lineage>
        <taxon>Eukaryota</taxon>
        <taxon>Metazoa</taxon>
        <taxon>Chordata</taxon>
        <taxon>Craniata</taxon>
        <taxon>Vertebrata</taxon>
        <taxon>Euteleostomi</taxon>
        <taxon>Archelosauria</taxon>
        <taxon>Archosauria</taxon>
        <taxon>Dinosauria</taxon>
        <taxon>Saurischia</taxon>
        <taxon>Theropoda</taxon>
        <taxon>Coelurosauria</taxon>
        <taxon>Aves</taxon>
        <taxon>Neognathae</taxon>
        <taxon>Neoaves</taxon>
        <taxon>Gruiformes</taxon>
        <taxon>Gruidae</taxon>
        <taxon>Grus</taxon>
    </lineage>
</organism>
<dbReference type="SUPFAM" id="SSF50494">
    <property type="entry name" value="Trypsin-like serine proteases"/>
    <property type="match status" value="1"/>
</dbReference>
<keyword evidence="19" id="KW-0325">Glycoprotein</keyword>
<dbReference type="Gene3D" id="3.40.50.410">
    <property type="entry name" value="von Willebrand factor, type A domain"/>
    <property type="match status" value="1"/>
</dbReference>
<evidence type="ECO:0000313" key="34">
    <source>
        <dbReference type="Proteomes" id="UP001623348"/>
    </source>
</evidence>
<dbReference type="InterPro" id="IPR033116">
    <property type="entry name" value="TRYPSIN_SER"/>
</dbReference>
<comment type="subunit">
    <text evidence="25">Catalytic component of the C3 convertase of the alternative complement pathway, also named C3bBb, composed of complement factor B Bb and complement C3b. Catalytic component of the C5 convertase of the alternative complement pathway, also named C3bBb3b, composed of complement factor B Bb and additional molecules of complement C3b. Interacts to CFP; this interaction contributes to the stabilization of the active C3-convertase enzyme complex.</text>
</comment>
<comment type="function">
    <text evidence="21">Involved in proliferation and differentiation of preactivated B-lymphocytes, rapid spreading of peripheral blood monocytes, stimulation of lymphocyte blastogenesis and lysis of erythrocytes.</text>
</comment>
<evidence type="ECO:0000256" key="15">
    <source>
        <dbReference type="ARBA" id="ARBA00022825"/>
    </source>
</evidence>
<dbReference type="PROSITE" id="PS50240">
    <property type="entry name" value="TRYPSIN_DOM"/>
    <property type="match status" value="1"/>
</dbReference>
<dbReference type="EMBL" id="BAAFJT010000032">
    <property type="protein sequence ID" value="GAB0201586.1"/>
    <property type="molecule type" value="Genomic_DNA"/>
</dbReference>
<keyword evidence="8" id="KW-0964">Secreted</keyword>
<dbReference type="InterPro" id="IPR018114">
    <property type="entry name" value="TRYPSIN_HIS"/>
</dbReference>
<evidence type="ECO:0000256" key="12">
    <source>
        <dbReference type="ARBA" id="ARBA00022729"/>
    </source>
</evidence>
<dbReference type="GO" id="GO:0006957">
    <property type="term" value="P:complement activation, alternative pathway"/>
    <property type="evidence" value="ECO:0007669"/>
    <property type="project" value="UniProtKB-KW"/>
</dbReference>
<dbReference type="Gene3D" id="2.40.10.10">
    <property type="entry name" value="Trypsin-like serine proteases"/>
    <property type="match status" value="2"/>
</dbReference>
<feature type="disulfide bond" evidence="27">
    <location>
        <begin position="149"/>
        <end position="176"/>
    </location>
</feature>
<dbReference type="PRINTS" id="PR00722">
    <property type="entry name" value="CHYMOTRYPSIN"/>
</dbReference>
<evidence type="ECO:0000256" key="1">
    <source>
        <dbReference type="ARBA" id="ARBA00000061"/>
    </source>
</evidence>
<evidence type="ECO:0000256" key="24">
    <source>
        <dbReference type="ARBA" id="ARBA00093516"/>
    </source>
</evidence>
<keyword evidence="18" id="KW-0179">Complement alternate pathway</keyword>
<evidence type="ECO:0000256" key="18">
    <source>
        <dbReference type="ARBA" id="ARBA00023162"/>
    </source>
</evidence>
<evidence type="ECO:0000256" key="22">
    <source>
        <dbReference type="ARBA" id="ARBA00093402"/>
    </source>
</evidence>
<dbReference type="PROSITE" id="PS50234">
    <property type="entry name" value="VWFA"/>
    <property type="match status" value="1"/>
</dbReference>
<dbReference type="EC" id="3.4.21.47" evidence="6"/>
<dbReference type="PANTHER" id="PTHR46393">
    <property type="entry name" value="SUSHI DOMAIN-CONTAINING PROTEIN"/>
    <property type="match status" value="1"/>
</dbReference>
<gene>
    <name evidence="33" type="ORF">GRJ2_002624200</name>
</gene>
<dbReference type="InterPro" id="IPR036465">
    <property type="entry name" value="vWFA_dom_sf"/>
</dbReference>
<dbReference type="PRINTS" id="PR00453">
    <property type="entry name" value="VWFADOMAIN"/>
</dbReference>
<evidence type="ECO:0000256" key="14">
    <source>
        <dbReference type="ARBA" id="ARBA00022801"/>
    </source>
</evidence>
<evidence type="ECO:0000256" key="5">
    <source>
        <dbReference type="ARBA" id="ARBA00004613"/>
    </source>
</evidence>
<comment type="subunit">
    <text evidence="24">Monomer. Interacts with complement C3b; this interaction is dependent on the presence of Mg(2+).</text>
</comment>
<dbReference type="AlphaFoldDB" id="A0ABC9XW29"/>
<dbReference type="GO" id="GO:0005576">
    <property type="term" value="C:extracellular region"/>
    <property type="evidence" value="ECO:0007669"/>
    <property type="project" value="UniProtKB-SubCell"/>
</dbReference>
<sequence>MAGPLVLLLLLLTPANGSPTAATQDPHPTTPIPTGLRYCGPEGTWDPLPRGGTPRCQAVWCPAPLEFEQGWFWPRGGRHPPGSRLEFGCFEGFTLRGPRTRVCGPGGRWEGATPVCDDGSGACPAPGVPPGATKEGSGYGVEGTVRYRCRAGLQLLGSPERRCLEGGVWSGTEPRCRDPNSFDTPEDVAASFLASLAETVEVAEANNTQGPTEKRRIRLSPGAALNIYLVLDASQSIGPQDFHTARNALGALVEKIASYGVAPHYGIVTFGTEARVVLSPTEPRAADGAWVGELLERLPFAAHAQKPGTNPHAALRAVYELLVQQERGEQLRGLHPPPVTNSTRHVLIIMTDGRVNMGGSPVPVIHQIRELLSIGRDPQNDREDFLDVYVFGLGALAHTDTLNALASHKDGEQHVFLLRGLHEVQEVFHRMIDESAVLGLCGLSHEFGSASDRERNPWHVTVTVIRPGQGQERCQGSLLSRYFVLTAAHCFHVDDQAPWITVDVEPKVQRKVSGLFLHPQYELGGRRHRGVPEFYDYDVALVQLEEPLGPSPTVRPLCLPCTEGASRALRLPPERSNCAEHRRLLLPEKTLDAFFVSPHGPSTLQRRHVRVKLGDQRGPCNADALRAPPYANVSALDDVVTPRFLCSGGTEPRVDPNACRGDSGGPLIVTWGQRHFQVGVISWGVLDVCGRPRAPPHARDFHINLFEVLPWLRARLRDEELGFLP</sequence>
<comment type="catalytic activity">
    <reaction evidence="1">
        <text>Cleavage of Arg-|-Ser bond in complement component C3 alpha-chain to yield C3a and C3b, and Arg-|-Xaa bond in complement component C5 alpha-chain to yield C5a and C5b.</text>
        <dbReference type="EC" id="3.4.21.47"/>
    </reaction>
</comment>
<dbReference type="InterPro" id="IPR043504">
    <property type="entry name" value="Peptidase_S1_PA_chymotrypsin"/>
</dbReference>
<comment type="caution">
    <text evidence="27">Lacks conserved residue(s) required for the propagation of feature annotation.</text>
</comment>
<evidence type="ECO:0000313" key="33">
    <source>
        <dbReference type="EMBL" id="GAB0201586.1"/>
    </source>
</evidence>
<comment type="cofactor">
    <cofactor evidence="3">
        <name>Mg(2+)</name>
        <dbReference type="ChEBI" id="CHEBI:18420"/>
    </cofactor>
</comment>